<feature type="coiled-coil region" evidence="1">
    <location>
        <begin position="231"/>
        <end position="288"/>
    </location>
</feature>
<evidence type="ECO:0000259" key="4">
    <source>
        <dbReference type="Pfam" id="PF25043"/>
    </source>
</evidence>
<reference evidence="5 6" key="1">
    <citation type="journal article" date="2018" name="Proc. Natl. Acad. Sci. U.S.A.">
        <title>Draft genome sequence of Camellia sinensis var. sinensis provides insights into the evolution of the tea genome and tea quality.</title>
        <authorList>
            <person name="Wei C."/>
            <person name="Yang H."/>
            <person name="Wang S."/>
            <person name="Zhao J."/>
            <person name="Liu C."/>
            <person name="Gao L."/>
            <person name="Xia E."/>
            <person name="Lu Y."/>
            <person name="Tai Y."/>
            <person name="She G."/>
            <person name="Sun J."/>
            <person name="Cao H."/>
            <person name="Tong W."/>
            <person name="Gao Q."/>
            <person name="Li Y."/>
            <person name="Deng W."/>
            <person name="Jiang X."/>
            <person name="Wang W."/>
            <person name="Chen Q."/>
            <person name="Zhang S."/>
            <person name="Li H."/>
            <person name="Wu J."/>
            <person name="Wang P."/>
            <person name="Li P."/>
            <person name="Shi C."/>
            <person name="Zheng F."/>
            <person name="Jian J."/>
            <person name="Huang B."/>
            <person name="Shan D."/>
            <person name="Shi M."/>
            <person name="Fang C."/>
            <person name="Yue Y."/>
            <person name="Li F."/>
            <person name="Li D."/>
            <person name="Wei S."/>
            <person name="Han B."/>
            <person name="Jiang C."/>
            <person name="Yin Y."/>
            <person name="Xia T."/>
            <person name="Zhang Z."/>
            <person name="Bennetzen J.L."/>
            <person name="Zhao S."/>
            <person name="Wan X."/>
        </authorList>
    </citation>
    <scope>NUCLEOTIDE SEQUENCE [LARGE SCALE GENOMIC DNA]</scope>
    <source>
        <strain evidence="6">cv. Shuchazao</strain>
        <tissue evidence="5">Leaf</tissue>
    </source>
</reference>
<feature type="compositionally biased region" description="Pro residues" evidence="2">
    <location>
        <begin position="132"/>
        <end position="150"/>
    </location>
</feature>
<keyword evidence="6" id="KW-1185">Reference proteome</keyword>
<feature type="domain" description="DUF2828" evidence="3">
    <location>
        <begin position="157"/>
        <end position="480"/>
    </location>
</feature>
<organism evidence="5 6">
    <name type="scientific">Camellia sinensis var. sinensis</name>
    <name type="common">China tea</name>
    <dbReference type="NCBI Taxonomy" id="542762"/>
    <lineage>
        <taxon>Eukaryota</taxon>
        <taxon>Viridiplantae</taxon>
        <taxon>Streptophyta</taxon>
        <taxon>Embryophyta</taxon>
        <taxon>Tracheophyta</taxon>
        <taxon>Spermatophyta</taxon>
        <taxon>Magnoliopsida</taxon>
        <taxon>eudicotyledons</taxon>
        <taxon>Gunneridae</taxon>
        <taxon>Pentapetalae</taxon>
        <taxon>asterids</taxon>
        <taxon>Ericales</taxon>
        <taxon>Theaceae</taxon>
        <taxon>Camellia</taxon>
    </lineage>
</organism>
<dbReference type="EMBL" id="SDRB02001731">
    <property type="protein sequence ID" value="THG20772.1"/>
    <property type="molecule type" value="Genomic_DNA"/>
</dbReference>
<evidence type="ECO:0000256" key="2">
    <source>
        <dbReference type="SAM" id="MobiDB-lite"/>
    </source>
</evidence>
<dbReference type="Proteomes" id="UP000306102">
    <property type="component" value="Unassembled WGS sequence"/>
</dbReference>
<evidence type="ECO:0000259" key="3">
    <source>
        <dbReference type="Pfam" id="PF11443"/>
    </source>
</evidence>
<feature type="compositionally biased region" description="Low complexity" evidence="2">
    <location>
        <begin position="1"/>
        <end position="15"/>
    </location>
</feature>
<feature type="domain" description="DUF7788" evidence="4">
    <location>
        <begin position="482"/>
        <end position="680"/>
    </location>
</feature>
<keyword evidence="1" id="KW-0175">Coiled coil</keyword>
<dbReference type="PIRSF" id="PIRSF015417">
    <property type="entry name" value="T31B5_30_vWA"/>
    <property type="match status" value="1"/>
</dbReference>
<dbReference type="Pfam" id="PF25043">
    <property type="entry name" value="DUF7788"/>
    <property type="match status" value="1"/>
</dbReference>
<gene>
    <name evidence="5" type="ORF">TEA_003846</name>
</gene>
<sequence length="693" mass="78619">MAPPLDLLGPPCLRRLPPPPAAGGLNQPPPPPQPIGQLQNLPPTLLPPKNPCLDLFFSDSLLPNLNHLLQEAWDHDPPTTLKIICSLRRARVAALVPSNRYVIYTATSLTIIAFMAPPLDLLGPPCLRRLPPPPAAGGLNQPPPPPPPQPIDSLLPNLNHLLQEAWDHDPPTTLKIICSLRRARVAGKSSATTDNNDVFFAAVLWLHQHHPLTLACNVRVFASHGCLKDLLEILLRVLEKSKDQRTEEKRENRKERESALEVDENARALKKKNEIEKAKRAVKMYETNIAYRFLHDQIAKLFADLLKSDLQFLDSGETEKISLASKWCPSLDSFYDKSTLICEGIARKLFPRESEMEYKEIEEAHYAYRVRDRLQKQVLVLLRKALESAKRGSPDSMRETQKRFVKKMHEKLFRAYQKNYFNLFSKDDDERFRAFLETAEECSGRRLRLLPHQIVASLDTELAERQWQRLVEDMAKKGDLKNCLAICNVSEAMRGTQMGCFSIAMGLLISELNDHPWKGKVLSFDTDLKLVNIEGDNLRSKIEFMKQMQCGSNIRFSKVFEQVLQVAVAERLTWDKMVRKIFVFTEMGFEKAANNFWGVWASFSIYQSRGYRALPEIVFWNLSDCVGNPGMKHKGVTTVNGFSKNAVAMFLDRGVMPTLEDVARNVAKSLQTPDDVMKSAISGEEFSDLFVLD</sequence>
<feature type="domain" description="DUF2828" evidence="3">
    <location>
        <begin position="39"/>
        <end position="91"/>
    </location>
</feature>
<dbReference type="AlphaFoldDB" id="A0A4S4EVV5"/>
<feature type="region of interest" description="Disordered" evidence="2">
    <location>
        <begin position="1"/>
        <end position="43"/>
    </location>
</feature>
<proteinExistence type="predicted"/>
<protein>
    <submittedName>
        <fullName evidence="5">Uncharacterized protein</fullName>
    </submittedName>
</protein>
<dbReference type="InterPro" id="IPR056690">
    <property type="entry name" value="DUF7788"/>
</dbReference>
<comment type="caution">
    <text evidence="5">The sequence shown here is derived from an EMBL/GenBank/DDBJ whole genome shotgun (WGS) entry which is preliminary data.</text>
</comment>
<dbReference type="PANTHER" id="PTHR31373">
    <property type="entry name" value="OS06G0652100 PROTEIN"/>
    <property type="match status" value="1"/>
</dbReference>
<feature type="compositionally biased region" description="Pro residues" evidence="2">
    <location>
        <begin position="16"/>
        <end position="34"/>
    </location>
</feature>
<name>A0A4S4EVV5_CAMSN</name>
<evidence type="ECO:0000256" key="1">
    <source>
        <dbReference type="SAM" id="Coils"/>
    </source>
</evidence>
<dbReference type="InterPro" id="IPR058580">
    <property type="entry name" value="DUF2828"/>
</dbReference>
<evidence type="ECO:0000313" key="6">
    <source>
        <dbReference type="Proteomes" id="UP000306102"/>
    </source>
</evidence>
<dbReference type="InterPro" id="IPR011205">
    <property type="entry name" value="UCP015417_vWA"/>
</dbReference>
<dbReference type="Pfam" id="PF11443">
    <property type="entry name" value="DUF2828"/>
    <property type="match status" value="2"/>
</dbReference>
<feature type="region of interest" description="Disordered" evidence="2">
    <location>
        <begin position="132"/>
        <end position="152"/>
    </location>
</feature>
<evidence type="ECO:0000313" key="5">
    <source>
        <dbReference type="EMBL" id="THG20772.1"/>
    </source>
</evidence>
<dbReference type="PANTHER" id="PTHR31373:SF17">
    <property type="entry name" value="OS06G0652100 PROTEIN"/>
    <property type="match status" value="1"/>
</dbReference>
<accession>A0A4S4EVV5</accession>